<dbReference type="EC" id="3.5.4.10" evidence="8"/>
<dbReference type="RefSeq" id="WP_386755722.1">
    <property type="nucleotide sequence ID" value="NZ_JBHSNM010000005.1"/>
</dbReference>
<organism evidence="10 11">
    <name type="scientific">Lysobacter yangpyeongensis</name>
    <dbReference type="NCBI Taxonomy" id="346182"/>
    <lineage>
        <taxon>Bacteria</taxon>
        <taxon>Pseudomonadati</taxon>
        <taxon>Pseudomonadota</taxon>
        <taxon>Gammaproteobacteria</taxon>
        <taxon>Lysobacterales</taxon>
        <taxon>Lysobacteraceae</taxon>
        <taxon>Lysobacter</taxon>
    </lineage>
</organism>
<dbReference type="GO" id="GO:0003937">
    <property type="term" value="F:IMP cyclohydrolase activity"/>
    <property type="evidence" value="ECO:0007669"/>
    <property type="project" value="UniProtKB-EC"/>
</dbReference>
<evidence type="ECO:0000256" key="8">
    <source>
        <dbReference type="HAMAP-Rule" id="MF_00139"/>
    </source>
</evidence>
<dbReference type="Pfam" id="PF01808">
    <property type="entry name" value="AICARFT_IMPCHas"/>
    <property type="match status" value="1"/>
</dbReference>
<dbReference type="InterPro" id="IPR024051">
    <property type="entry name" value="AICAR_Tfase_dup_dom_sf"/>
</dbReference>
<name>A0ABW0SQ21_9GAMM</name>
<evidence type="ECO:0000256" key="1">
    <source>
        <dbReference type="ARBA" id="ARBA00004844"/>
    </source>
</evidence>
<keyword evidence="5 8" id="KW-0658">Purine biosynthesis</keyword>
<dbReference type="InterPro" id="IPR002695">
    <property type="entry name" value="PurH-like"/>
</dbReference>
<evidence type="ECO:0000256" key="4">
    <source>
        <dbReference type="ARBA" id="ARBA00022679"/>
    </source>
</evidence>
<dbReference type="GO" id="GO:0004643">
    <property type="term" value="F:phosphoribosylaminoimidazolecarboxamide formyltransferase activity"/>
    <property type="evidence" value="ECO:0007669"/>
    <property type="project" value="UniProtKB-EC"/>
</dbReference>
<dbReference type="InterPro" id="IPR036914">
    <property type="entry name" value="MGS-like_dom_sf"/>
</dbReference>
<comment type="caution">
    <text evidence="10">The sequence shown here is derived from an EMBL/GenBank/DDBJ whole genome shotgun (WGS) entry which is preliminary data.</text>
</comment>
<evidence type="ECO:0000313" key="10">
    <source>
        <dbReference type="EMBL" id="MFC5571147.1"/>
    </source>
</evidence>
<evidence type="ECO:0000256" key="5">
    <source>
        <dbReference type="ARBA" id="ARBA00022755"/>
    </source>
</evidence>
<reference evidence="11" key="1">
    <citation type="journal article" date="2019" name="Int. J. Syst. Evol. Microbiol.">
        <title>The Global Catalogue of Microorganisms (GCM) 10K type strain sequencing project: providing services to taxonomists for standard genome sequencing and annotation.</title>
        <authorList>
            <consortium name="The Broad Institute Genomics Platform"/>
            <consortium name="The Broad Institute Genome Sequencing Center for Infectious Disease"/>
            <person name="Wu L."/>
            <person name="Ma J."/>
        </authorList>
    </citation>
    <scope>NUCLEOTIDE SEQUENCE [LARGE SCALE GENOMIC DNA]</scope>
    <source>
        <strain evidence="11">KACC 11407</strain>
    </source>
</reference>
<comment type="similarity">
    <text evidence="3 8">Belongs to the PurH family.</text>
</comment>
<keyword evidence="7 8" id="KW-0511">Multifunctional enzyme</keyword>
<comment type="domain">
    <text evidence="8">The IMP cyclohydrolase activity resides in the N-terminal region.</text>
</comment>
<dbReference type="InterPro" id="IPR016193">
    <property type="entry name" value="Cytidine_deaminase-like"/>
</dbReference>
<proteinExistence type="inferred from homology"/>
<dbReference type="SUPFAM" id="SSF52335">
    <property type="entry name" value="Methylglyoxal synthase-like"/>
    <property type="match status" value="1"/>
</dbReference>
<dbReference type="PANTHER" id="PTHR11692:SF0">
    <property type="entry name" value="BIFUNCTIONAL PURINE BIOSYNTHESIS PROTEIN ATIC"/>
    <property type="match status" value="1"/>
</dbReference>
<dbReference type="Gene3D" id="3.40.140.20">
    <property type="match status" value="2"/>
</dbReference>
<keyword evidence="11" id="KW-1185">Reference proteome</keyword>
<dbReference type="PANTHER" id="PTHR11692">
    <property type="entry name" value="BIFUNCTIONAL PURINE BIOSYNTHESIS PROTEIN PURH"/>
    <property type="match status" value="1"/>
</dbReference>
<comment type="pathway">
    <text evidence="1 8">Purine metabolism; IMP biosynthesis via de novo pathway; IMP from 5-formamido-1-(5-phospho-D-ribosyl)imidazole-4-carboxamide: step 1/1.</text>
</comment>
<dbReference type="SMART" id="SM00851">
    <property type="entry name" value="MGS"/>
    <property type="match status" value="1"/>
</dbReference>
<evidence type="ECO:0000256" key="7">
    <source>
        <dbReference type="ARBA" id="ARBA00023268"/>
    </source>
</evidence>
<evidence type="ECO:0000259" key="9">
    <source>
        <dbReference type="PROSITE" id="PS51855"/>
    </source>
</evidence>
<dbReference type="SMART" id="SM00798">
    <property type="entry name" value="AICARFT_IMPCHas"/>
    <property type="match status" value="1"/>
</dbReference>
<comment type="catalytic activity">
    <reaction evidence="8">
        <text>IMP + H2O = 5-formamido-1-(5-phospho-D-ribosyl)imidazole-4-carboxamide</text>
        <dbReference type="Rhea" id="RHEA:18445"/>
        <dbReference type="ChEBI" id="CHEBI:15377"/>
        <dbReference type="ChEBI" id="CHEBI:58053"/>
        <dbReference type="ChEBI" id="CHEBI:58467"/>
        <dbReference type="EC" id="3.5.4.10"/>
    </reaction>
</comment>
<protein>
    <recommendedName>
        <fullName evidence="8">Bifunctional purine biosynthesis protein PurH</fullName>
    </recommendedName>
    <domain>
        <recommendedName>
            <fullName evidence="8">Phosphoribosylaminoimidazolecarboxamide formyltransferase</fullName>
            <ecNumber evidence="8">2.1.2.3</ecNumber>
        </recommendedName>
        <alternativeName>
            <fullName evidence="8">AICAR transformylase</fullName>
        </alternativeName>
    </domain>
    <domain>
        <recommendedName>
            <fullName evidence="8">IMP cyclohydrolase</fullName>
            <ecNumber evidence="8">3.5.4.10</ecNumber>
        </recommendedName>
        <alternativeName>
            <fullName evidence="8">ATIC</fullName>
        </alternativeName>
        <alternativeName>
            <fullName evidence="8">IMP synthase</fullName>
        </alternativeName>
        <alternativeName>
            <fullName evidence="8">Inosinicase</fullName>
        </alternativeName>
    </domain>
</protein>
<sequence>MTTDRLPGTPVKVSRALLSVSDKTGLIDLARALAARGVELLSTGGTAKAIREAGLSVKDVSDVTGFPEIMDGRVKTLHPKVHGGLLGRRGTDDAVMAQHGIAPIDLLVLNLYPFERVAYAPDARFDDIVENIDIGGPAMLRAAAKNFAHVAVVTDPAQYAELLAEMDANDGALSAQTRFRLSVAAFNRVAQYDGRISDVLSSIAEPSDEGAKNRAQFSGQANGNFVKVMDLRYGENPHQQAAFYRDLWPAPGSLATFTQLQGKELSYNNIADSDAAWECVRQFDAPACVIVKHANPCGVAVAGGCGDAYEKAYATDTTSAFGGIIAFNRTLDAATAKTILDRQFVEVLIAPDYEEGALDYAKKKANVRVLRIPMAPPSAGFIDCKRVGSGLLMQSADDRVVTRDELRVVSKVAPTDAQLTDLLFAWKVAKFVKSNAIVYAKDERTIGVGAGQMSRVYSARIAGIKANDAGLVVPGSVMASDAFFPFRDGIDAAAEAGIKAVIQPGGSMRDAEVIAAADEHGIAMVFTGVRHFRH</sequence>
<dbReference type="EMBL" id="JBHSNM010000005">
    <property type="protein sequence ID" value="MFC5571147.1"/>
    <property type="molecule type" value="Genomic_DNA"/>
</dbReference>
<accession>A0ABW0SQ21</accession>
<evidence type="ECO:0000313" key="11">
    <source>
        <dbReference type="Proteomes" id="UP001596036"/>
    </source>
</evidence>
<dbReference type="EC" id="2.1.2.3" evidence="8"/>
<comment type="pathway">
    <text evidence="2 8">Purine metabolism; IMP biosynthesis via de novo pathway; 5-formamido-1-(5-phospho-D-ribosyl)imidazole-4-carboxamide from 5-amino-1-(5-phospho-D-ribosyl)imidazole-4-carboxamide (10-formyl THF route): step 1/1.</text>
</comment>
<dbReference type="Pfam" id="PF02142">
    <property type="entry name" value="MGS"/>
    <property type="match status" value="1"/>
</dbReference>
<feature type="domain" description="MGS-like" evidence="9">
    <location>
        <begin position="4"/>
        <end position="154"/>
    </location>
</feature>
<dbReference type="NCBIfam" id="NF002049">
    <property type="entry name" value="PRK00881.1"/>
    <property type="match status" value="1"/>
</dbReference>
<evidence type="ECO:0000256" key="6">
    <source>
        <dbReference type="ARBA" id="ARBA00022801"/>
    </source>
</evidence>
<keyword evidence="6 8" id="KW-0378">Hydrolase</keyword>
<dbReference type="HAMAP" id="MF_00139">
    <property type="entry name" value="PurH"/>
    <property type="match status" value="1"/>
</dbReference>
<dbReference type="Gene3D" id="3.40.50.1380">
    <property type="entry name" value="Methylglyoxal synthase-like domain"/>
    <property type="match status" value="1"/>
</dbReference>
<dbReference type="InterPro" id="IPR011607">
    <property type="entry name" value="MGS-like_dom"/>
</dbReference>
<evidence type="ECO:0000256" key="3">
    <source>
        <dbReference type="ARBA" id="ARBA00007667"/>
    </source>
</evidence>
<dbReference type="SUPFAM" id="SSF53927">
    <property type="entry name" value="Cytidine deaminase-like"/>
    <property type="match status" value="1"/>
</dbReference>
<dbReference type="CDD" id="cd01421">
    <property type="entry name" value="IMPCH"/>
    <property type="match status" value="1"/>
</dbReference>
<keyword evidence="4 8" id="KW-0808">Transferase</keyword>
<comment type="catalytic activity">
    <reaction evidence="8">
        <text>(6R)-10-formyltetrahydrofolate + 5-amino-1-(5-phospho-beta-D-ribosyl)imidazole-4-carboxamide = 5-formamido-1-(5-phospho-D-ribosyl)imidazole-4-carboxamide + (6S)-5,6,7,8-tetrahydrofolate</text>
        <dbReference type="Rhea" id="RHEA:22192"/>
        <dbReference type="ChEBI" id="CHEBI:57453"/>
        <dbReference type="ChEBI" id="CHEBI:58467"/>
        <dbReference type="ChEBI" id="CHEBI:58475"/>
        <dbReference type="ChEBI" id="CHEBI:195366"/>
        <dbReference type="EC" id="2.1.2.3"/>
    </reaction>
</comment>
<evidence type="ECO:0000256" key="2">
    <source>
        <dbReference type="ARBA" id="ARBA00004954"/>
    </source>
</evidence>
<dbReference type="Proteomes" id="UP001596036">
    <property type="component" value="Unassembled WGS sequence"/>
</dbReference>
<dbReference type="PROSITE" id="PS51855">
    <property type="entry name" value="MGS"/>
    <property type="match status" value="1"/>
</dbReference>
<gene>
    <name evidence="8 10" type="primary">purH</name>
    <name evidence="10" type="ORF">ACFPN1_13860</name>
</gene>
<dbReference type="NCBIfam" id="TIGR00355">
    <property type="entry name" value="purH"/>
    <property type="match status" value="1"/>
</dbReference>
<dbReference type="PIRSF" id="PIRSF000414">
    <property type="entry name" value="AICARFT_IMPCHas"/>
    <property type="match status" value="1"/>
</dbReference>